<sequence length="97" mass="11208">MLSYGQLLLNYGFTFQPFDFLLKDIFNFDVVLWFLGKAECLEETPRIWYGDHHAAGTEPGYNRPEAHVPTTALMEQPFELSKKDCNFDNNRSLSVLS</sequence>
<reference evidence="1" key="2">
    <citation type="submission" date="2020-11" db="EMBL/GenBank/DDBJ databases">
        <authorList>
            <person name="McCartney M.A."/>
            <person name="Auch B."/>
            <person name="Kono T."/>
            <person name="Mallez S."/>
            <person name="Becker A."/>
            <person name="Gohl D.M."/>
            <person name="Silverstein K.A.T."/>
            <person name="Koren S."/>
            <person name="Bechman K.B."/>
            <person name="Herman A."/>
            <person name="Abrahante J.E."/>
            <person name="Garbe J."/>
        </authorList>
    </citation>
    <scope>NUCLEOTIDE SEQUENCE</scope>
    <source>
        <strain evidence="1">Duluth1</strain>
        <tissue evidence="1">Whole animal</tissue>
    </source>
</reference>
<proteinExistence type="predicted"/>
<dbReference type="EMBL" id="JAIWYP010000014">
    <property type="protein sequence ID" value="KAH3712336.1"/>
    <property type="molecule type" value="Genomic_DNA"/>
</dbReference>
<evidence type="ECO:0000313" key="2">
    <source>
        <dbReference type="Proteomes" id="UP000828390"/>
    </source>
</evidence>
<comment type="caution">
    <text evidence="1">The sequence shown here is derived from an EMBL/GenBank/DDBJ whole genome shotgun (WGS) entry which is preliminary data.</text>
</comment>
<gene>
    <name evidence="1" type="ORF">DPMN_072033</name>
</gene>
<keyword evidence="2" id="KW-1185">Reference proteome</keyword>
<protein>
    <submittedName>
        <fullName evidence="1">Uncharacterized protein</fullName>
    </submittedName>
</protein>
<name>A0A9D4BQ58_DREPO</name>
<dbReference type="AlphaFoldDB" id="A0A9D4BQ58"/>
<organism evidence="1 2">
    <name type="scientific">Dreissena polymorpha</name>
    <name type="common">Zebra mussel</name>
    <name type="synonym">Mytilus polymorpha</name>
    <dbReference type="NCBI Taxonomy" id="45954"/>
    <lineage>
        <taxon>Eukaryota</taxon>
        <taxon>Metazoa</taxon>
        <taxon>Spiralia</taxon>
        <taxon>Lophotrochozoa</taxon>
        <taxon>Mollusca</taxon>
        <taxon>Bivalvia</taxon>
        <taxon>Autobranchia</taxon>
        <taxon>Heteroconchia</taxon>
        <taxon>Euheterodonta</taxon>
        <taxon>Imparidentia</taxon>
        <taxon>Neoheterodontei</taxon>
        <taxon>Myida</taxon>
        <taxon>Dreissenoidea</taxon>
        <taxon>Dreissenidae</taxon>
        <taxon>Dreissena</taxon>
    </lineage>
</organism>
<evidence type="ECO:0000313" key="1">
    <source>
        <dbReference type="EMBL" id="KAH3712336.1"/>
    </source>
</evidence>
<dbReference type="Proteomes" id="UP000828390">
    <property type="component" value="Unassembled WGS sequence"/>
</dbReference>
<reference evidence="1" key="1">
    <citation type="journal article" date="2019" name="bioRxiv">
        <title>The Genome of the Zebra Mussel, Dreissena polymorpha: A Resource for Invasive Species Research.</title>
        <authorList>
            <person name="McCartney M.A."/>
            <person name="Auch B."/>
            <person name="Kono T."/>
            <person name="Mallez S."/>
            <person name="Zhang Y."/>
            <person name="Obille A."/>
            <person name="Becker A."/>
            <person name="Abrahante J.E."/>
            <person name="Garbe J."/>
            <person name="Badalamenti J.P."/>
            <person name="Herman A."/>
            <person name="Mangelson H."/>
            <person name="Liachko I."/>
            <person name="Sullivan S."/>
            <person name="Sone E.D."/>
            <person name="Koren S."/>
            <person name="Silverstein K.A.T."/>
            <person name="Beckman K.B."/>
            <person name="Gohl D.M."/>
        </authorList>
    </citation>
    <scope>NUCLEOTIDE SEQUENCE</scope>
    <source>
        <strain evidence="1">Duluth1</strain>
        <tissue evidence="1">Whole animal</tissue>
    </source>
</reference>
<accession>A0A9D4BQ58</accession>